<keyword evidence="1" id="KW-0732">Signal</keyword>
<keyword evidence="3" id="KW-1185">Reference proteome</keyword>
<evidence type="ECO:0000256" key="1">
    <source>
        <dbReference type="ARBA" id="ARBA00022729"/>
    </source>
</evidence>
<dbReference type="RefSeq" id="WP_219766555.1">
    <property type="nucleotide sequence ID" value="NZ_JAHYBZ010000013.1"/>
</dbReference>
<proteinExistence type="predicted"/>
<organism evidence="2 3">
    <name type="scientific">Roseomonas alba</name>
    <dbReference type="NCBI Taxonomy" id="2846776"/>
    <lineage>
        <taxon>Bacteria</taxon>
        <taxon>Pseudomonadati</taxon>
        <taxon>Pseudomonadota</taxon>
        <taxon>Alphaproteobacteria</taxon>
        <taxon>Acetobacterales</taxon>
        <taxon>Roseomonadaceae</taxon>
        <taxon>Roseomonas</taxon>
    </lineage>
</organism>
<dbReference type="PANTHER" id="PTHR30006">
    <property type="entry name" value="THIAMINE-BINDING PERIPLASMIC PROTEIN-RELATED"/>
    <property type="match status" value="1"/>
</dbReference>
<comment type="caution">
    <text evidence="2">The sequence shown here is derived from an EMBL/GenBank/DDBJ whole genome shotgun (WGS) entry which is preliminary data.</text>
</comment>
<dbReference type="EMBL" id="JAHYBZ010000013">
    <property type="protein sequence ID" value="MBW6401676.1"/>
    <property type="molecule type" value="Genomic_DNA"/>
</dbReference>
<sequence length="352" mass="38610">MTMHRRSMIAGAATLLQAPFAFTRARAAEGKVVMASWGGGGARMWRDSFAAPFQQASGIETTVVEVPDPAAAVAAAQGRPQHNVIVAASYQAANLAQRGLVEEFTEADLPSIQHIPQQYWIRNAEGKLLGMPIYFIYYGIAFNESMAKAADFDTWNALKERKWRDQISITRPLFLAPYDLTLYAKLNGGDEANIRPGIPMLEAVAKNAISVYTSMASLQQQLSRGEVTAAPFYSGQIQMLRRAGQTDVNITLPREGGLVLSYVLSIPKGSQDRAAALSYLNACIAPEKQVSAAESGYLPLATNVTLPNALERELGMSMADVRARNWSPNWYTIATDLEQRIRLVEQILDRAR</sequence>
<accession>A0ABS7AH92</accession>
<evidence type="ECO:0000313" key="3">
    <source>
        <dbReference type="Proteomes" id="UP001196565"/>
    </source>
</evidence>
<gene>
    <name evidence="2" type="ORF">KPL78_27740</name>
</gene>
<dbReference type="SUPFAM" id="SSF53850">
    <property type="entry name" value="Periplasmic binding protein-like II"/>
    <property type="match status" value="1"/>
</dbReference>
<dbReference type="Proteomes" id="UP001196565">
    <property type="component" value="Unassembled WGS sequence"/>
</dbReference>
<name>A0ABS7AH92_9PROT</name>
<reference evidence="2 3" key="1">
    <citation type="submission" date="2021-07" db="EMBL/GenBank/DDBJ databases">
        <authorList>
            <person name="So Y."/>
        </authorList>
    </citation>
    <scope>NUCLEOTIDE SEQUENCE [LARGE SCALE GENOMIC DNA]</scope>
    <source>
        <strain evidence="2 3">HJA6</strain>
    </source>
</reference>
<evidence type="ECO:0000313" key="2">
    <source>
        <dbReference type="EMBL" id="MBW6401676.1"/>
    </source>
</evidence>
<dbReference type="PANTHER" id="PTHR30006:SF2">
    <property type="entry name" value="ABC TRANSPORTER SUBSTRATE-BINDING PROTEIN"/>
    <property type="match status" value="1"/>
</dbReference>
<dbReference type="Pfam" id="PF13416">
    <property type="entry name" value="SBP_bac_8"/>
    <property type="match status" value="1"/>
</dbReference>
<dbReference type="InterPro" id="IPR006059">
    <property type="entry name" value="SBP"/>
</dbReference>
<protein>
    <submittedName>
        <fullName evidence="2">Extracellular solute-binding protein</fullName>
    </submittedName>
</protein>
<dbReference type="Gene3D" id="3.40.190.10">
    <property type="entry name" value="Periplasmic binding protein-like II"/>
    <property type="match status" value="2"/>
</dbReference>